<keyword evidence="6" id="KW-0443">Lipid metabolism</keyword>
<dbReference type="GO" id="GO:0016020">
    <property type="term" value="C:membrane"/>
    <property type="evidence" value="ECO:0007669"/>
    <property type="project" value="GOC"/>
</dbReference>
<dbReference type="Proteomes" id="UP001633002">
    <property type="component" value="Unassembled WGS sequence"/>
</dbReference>
<dbReference type="InterPro" id="IPR003835">
    <property type="entry name" value="Glyco_trans_19"/>
</dbReference>
<dbReference type="AlphaFoldDB" id="A0ABD3H442"/>
<comment type="caution">
    <text evidence="8">The sequence shown here is derived from an EMBL/GenBank/DDBJ whole genome shotgun (WGS) entry which is preliminary data.</text>
</comment>
<dbReference type="GO" id="GO:0008915">
    <property type="term" value="F:lipid-A-disaccharide synthase activity"/>
    <property type="evidence" value="ECO:0007669"/>
    <property type="project" value="UniProtKB-EC"/>
</dbReference>
<evidence type="ECO:0000256" key="6">
    <source>
        <dbReference type="ARBA" id="ARBA00023098"/>
    </source>
</evidence>
<evidence type="ECO:0000313" key="9">
    <source>
        <dbReference type="Proteomes" id="UP001633002"/>
    </source>
</evidence>
<gene>
    <name evidence="8" type="ORF">R1sor_002206</name>
</gene>
<keyword evidence="2" id="KW-0444">Lipid biosynthesis</keyword>
<evidence type="ECO:0000256" key="4">
    <source>
        <dbReference type="ARBA" id="ARBA00022676"/>
    </source>
</evidence>
<evidence type="ECO:0000256" key="2">
    <source>
        <dbReference type="ARBA" id="ARBA00022516"/>
    </source>
</evidence>
<evidence type="ECO:0000256" key="3">
    <source>
        <dbReference type="ARBA" id="ARBA00022556"/>
    </source>
</evidence>
<evidence type="ECO:0000313" key="8">
    <source>
        <dbReference type="EMBL" id="KAL3684184.1"/>
    </source>
</evidence>
<keyword evidence="5" id="KW-0808">Transferase</keyword>
<evidence type="ECO:0000256" key="7">
    <source>
        <dbReference type="ARBA" id="ARBA00048975"/>
    </source>
</evidence>
<name>A0ABD3H442_9MARC</name>
<dbReference type="Pfam" id="PF02684">
    <property type="entry name" value="LpxB"/>
    <property type="match status" value="1"/>
</dbReference>
<evidence type="ECO:0000256" key="1">
    <source>
        <dbReference type="ARBA" id="ARBA00012687"/>
    </source>
</evidence>
<evidence type="ECO:0000256" key="5">
    <source>
        <dbReference type="ARBA" id="ARBA00022679"/>
    </source>
</evidence>
<dbReference type="PANTHER" id="PTHR30372">
    <property type="entry name" value="LIPID-A-DISACCHARIDE SYNTHASE"/>
    <property type="match status" value="1"/>
</dbReference>
<keyword evidence="4" id="KW-0328">Glycosyltransferase</keyword>
<proteinExistence type="predicted"/>
<dbReference type="NCBIfam" id="TIGR00215">
    <property type="entry name" value="lpxB"/>
    <property type="match status" value="1"/>
</dbReference>
<sequence>MRWWFIPGGKQKLLAGWKSFCGDDAVQQTFHFKGSTRHISTLSPRAGSTCRVFIVAVESSGDATGSRLMASLRYLSPQTLKFAGVGGPLMEKEGFQSEFPMEDISVMGLVELIPHSFGLWRRLRETVSAAVTFKPDLVITVDSKGFSFRVHRGITEAYAAEGRPRPLAVHYVAPSFWAWKGGEEKLKGLSKIVDHLLCILPFEDAICRASGVGATFVGHPVLEEASVVSADREFQNGSSRSSRGVSFREQYGLETGCTLLSVLPGSRLQEVQRMLPIFEEAVNLLQKSVTDLKVVMPTPQLGLVSRRVEELVASWRVPVLVLPAASDTDKYNAFSASNAALCTSGTAVLQAHLACVPCVAAYRAHPLTELFIRRRTRLKYISLPNILLNAPVVPEALFGSCTAGQIVSYLRSVIEDEDWQNKQLLTVEKVKELLTPPVSEMPRSSRLTASTPEVSSLFRTPSIVAASCILRLLKDSQISRQS</sequence>
<dbReference type="SUPFAM" id="SSF53756">
    <property type="entry name" value="UDP-Glycosyltransferase/glycogen phosphorylase"/>
    <property type="match status" value="1"/>
</dbReference>
<comment type="catalytic activity">
    <reaction evidence="7">
        <text>a lipid X + a UDP-2-N,3-O-bis[(3R)-3-hydroxyacyl]-alpha-D-glucosamine = a lipid A disaccharide + UDP + H(+)</text>
        <dbReference type="Rhea" id="RHEA:67828"/>
        <dbReference type="ChEBI" id="CHEBI:15378"/>
        <dbReference type="ChEBI" id="CHEBI:58223"/>
        <dbReference type="ChEBI" id="CHEBI:137748"/>
        <dbReference type="ChEBI" id="CHEBI:176338"/>
        <dbReference type="ChEBI" id="CHEBI:176343"/>
        <dbReference type="EC" id="2.4.1.182"/>
    </reaction>
</comment>
<dbReference type="EC" id="2.4.1.182" evidence="1"/>
<keyword evidence="9" id="KW-1185">Reference proteome</keyword>
<dbReference type="EMBL" id="JBJQOH010000006">
    <property type="protein sequence ID" value="KAL3684184.1"/>
    <property type="molecule type" value="Genomic_DNA"/>
</dbReference>
<reference evidence="8 9" key="1">
    <citation type="submission" date="2024-09" db="EMBL/GenBank/DDBJ databases">
        <title>Chromosome-scale assembly of Riccia sorocarpa.</title>
        <authorList>
            <person name="Paukszto L."/>
        </authorList>
    </citation>
    <scope>NUCLEOTIDE SEQUENCE [LARGE SCALE GENOMIC DNA]</scope>
    <source>
        <strain evidence="8">LP-2024</strain>
        <tissue evidence="8">Aerial parts of the thallus</tissue>
    </source>
</reference>
<keyword evidence="3" id="KW-0441">Lipid A biosynthesis</keyword>
<organism evidence="8 9">
    <name type="scientific">Riccia sorocarpa</name>
    <dbReference type="NCBI Taxonomy" id="122646"/>
    <lineage>
        <taxon>Eukaryota</taxon>
        <taxon>Viridiplantae</taxon>
        <taxon>Streptophyta</taxon>
        <taxon>Embryophyta</taxon>
        <taxon>Marchantiophyta</taxon>
        <taxon>Marchantiopsida</taxon>
        <taxon>Marchantiidae</taxon>
        <taxon>Marchantiales</taxon>
        <taxon>Ricciaceae</taxon>
        <taxon>Riccia</taxon>
    </lineage>
</organism>
<dbReference type="GO" id="GO:0009245">
    <property type="term" value="P:lipid A biosynthetic process"/>
    <property type="evidence" value="ECO:0007669"/>
    <property type="project" value="UniProtKB-KW"/>
</dbReference>
<accession>A0ABD3H442</accession>
<dbReference type="PANTHER" id="PTHR30372:SF4">
    <property type="entry name" value="LIPID-A-DISACCHARIDE SYNTHASE, MITOCHONDRIAL-RELATED"/>
    <property type="match status" value="1"/>
</dbReference>
<protein>
    <recommendedName>
        <fullName evidence="1">lipid-A-disaccharide synthase</fullName>
        <ecNumber evidence="1">2.4.1.182</ecNumber>
    </recommendedName>
</protein>